<evidence type="ECO:0000313" key="4">
    <source>
        <dbReference type="Proteomes" id="UP000770717"/>
    </source>
</evidence>
<evidence type="ECO:0008006" key="5">
    <source>
        <dbReference type="Google" id="ProtNLM"/>
    </source>
</evidence>
<dbReference type="PANTHER" id="PTHR46529">
    <property type="entry name" value="TRNA WYBUTOSINE-SYNTHESIZING PROTEIN 4"/>
    <property type="match status" value="1"/>
</dbReference>
<dbReference type="GO" id="GO:0008175">
    <property type="term" value="F:tRNA methyltransferase activity"/>
    <property type="evidence" value="ECO:0007669"/>
    <property type="project" value="TreeGrafter"/>
</dbReference>
<protein>
    <recommendedName>
        <fullName evidence="5">[Phosphatase 2A protein]-leucine-carboxy methyltransferase 1</fullName>
    </recommendedName>
</protein>
<dbReference type="Pfam" id="PF04072">
    <property type="entry name" value="LCM"/>
    <property type="match status" value="1"/>
</dbReference>
<dbReference type="InterPro" id="IPR007213">
    <property type="entry name" value="Ppm1/Ppm2/Tcmp"/>
</dbReference>
<keyword evidence="4" id="KW-1185">Reference proteome</keyword>
<name>A0A8J6AYV1_ELECQ</name>
<dbReference type="OrthoDB" id="203237at2759"/>
<dbReference type="AlphaFoldDB" id="A0A8J6AYV1"/>
<accession>A0A8J6AYV1</accession>
<feature type="non-terminal residue" evidence="3">
    <location>
        <position position="1"/>
    </location>
</feature>
<dbReference type="GO" id="GO:0030488">
    <property type="term" value="P:tRNA methylation"/>
    <property type="evidence" value="ECO:0007669"/>
    <property type="project" value="TreeGrafter"/>
</dbReference>
<gene>
    <name evidence="3" type="ORF">GDO78_020524</name>
</gene>
<proteinExistence type="predicted"/>
<sequence>DSIVLDSPDYKLIGVDLGDVDALDSALAAAAITWDCPTLLLAEVVLCYMDPARSTDVIGWSARRFPRSRFVLYEQFSPDDAFGQVMVAHFKALNSALRSVSVYPRLQDQQQRFLHA</sequence>
<dbReference type="EMBL" id="WNTK01051228">
    <property type="protein sequence ID" value="KAG9460637.1"/>
    <property type="molecule type" value="Genomic_DNA"/>
</dbReference>
<reference evidence="3" key="1">
    <citation type="thesis" date="2020" institute="ProQuest LLC" country="789 East Eisenhower Parkway, Ann Arbor, MI, USA">
        <title>Comparative Genomics and Chromosome Evolution.</title>
        <authorList>
            <person name="Mudd A.B."/>
        </authorList>
    </citation>
    <scope>NUCLEOTIDE SEQUENCE</scope>
    <source>
        <strain evidence="3">HN-11 Male</strain>
        <tissue evidence="3">Kidney and liver</tissue>
    </source>
</reference>
<organism evidence="3 4">
    <name type="scientific">Eleutherodactylus coqui</name>
    <name type="common">Puerto Rican coqui</name>
    <dbReference type="NCBI Taxonomy" id="57060"/>
    <lineage>
        <taxon>Eukaryota</taxon>
        <taxon>Metazoa</taxon>
        <taxon>Chordata</taxon>
        <taxon>Craniata</taxon>
        <taxon>Vertebrata</taxon>
        <taxon>Euteleostomi</taxon>
        <taxon>Amphibia</taxon>
        <taxon>Batrachia</taxon>
        <taxon>Anura</taxon>
        <taxon>Neobatrachia</taxon>
        <taxon>Hyloidea</taxon>
        <taxon>Eleutherodactylidae</taxon>
        <taxon>Eleutherodactylinae</taxon>
        <taxon>Eleutherodactylus</taxon>
        <taxon>Eleutherodactylus</taxon>
    </lineage>
</organism>
<feature type="non-terminal residue" evidence="3">
    <location>
        <position position="116"/>
    </location>
</feature>
<comment type="caution">
    <text evidence="3">The sequence shown here is derived from an EMBL/GenBank/DDBJ whole genome shotgun (WGS) entry which is preliminary data.</text>
</comment>
<evidence type="ECO:0000313" key="3">
    <source>
        <dbReference type="EMBL" id="KAG9460637.1"/>
    </source>
</evidence>
<dbReference type="SUPFAM" id="SSF53335">
    <property type="entry name" value="S-adenosyl-L-methionine-dependent methyltransferases"/>
    <property type="match status" value="1"/>
</dbReference>
<dbReference type="Gene3D" id="3.40.50.150">
    <property type="entry name" value="Vaccinia Virus protein VP39"/>
    <property type="match status" value="1"/>
</dbReference>
<evidence type="ECO:0000256" key="1">
    <source>
        <dbReference type="ARBA" id="ARBA00022603"/>
    </source>
</evidence>
<dbReference type="InterPro" id="IPR029063">
    <property type="entry name" value="SAM-dependent_MTases_sf"/>
</dbReference>
<keyword evidence="2" id="KW-0808">Transferase</keyword>
<evidence type="ECO:0000256" key="2">
    <source>
        <dbReference type="ARBA" id="ARBA00022679"/>
    </source>
</evidence>
<keyword evidence="1" id="KW-0489">Methyltransferase</keyword>
<dbReference type="Proteomes" id="UP000770717">
    <property type="component" value="Unassembled WGS sequence"/>
</dbReference>
<dbReference type="PANTHER" id="PTHR46529:SF1">
    <property type="entry name" value="TRNA WYBUTOSINE-SYNTHESIZING PROTEIN 4"/>
    <property type="match status" value="1"/>
</dbReference>
<dbReference type="GO" id="GO:0031591">
    <property type="term" value="P:wybutosine biosynthetic process"/>
    <property type="evidence" value="ECO:0007669"/>
    <property type="project" value="TreeGrafter"/>
</dbReference>